<dbReference type="InterPro" id="IPR019347">
    <property type="entry name" value="Axonemal_dynein_light_chain"/>
</dbReference>
<accession>A0A7R9UNG0</accession>
<dbReference type="Pfam" id="PF10211">
    <property type="entry name" value="Ax_dynein_light"/>
    <property type="match status" value="1"/>
</dbReference>
<reference evidence="2" key="1">
    <citation type="submission" date="2021-01" db="EMBL/GenBank/DDBJ databases">
        <authorList>
            <person name="Corre E."/>
            <person name="Pelletier E."/>
            <person name="Niang G."/>
            <person name="Scheremetjew M."/>
            <person name="Finn R."/>
            <person name="Kale V."/>
            <person name="Holt S."/>
            <person name="Cochrane G."/>
            <person name="Meng A."/>
            <person name="Brown T."/>
            <person name="Cohen L."/>
        </authorList>
    </citation>
    <scope>NUCLEOTIDE SEQUENCE</scope>
    <source>
        <strain evidence="2">RCC1537</strain>
    </source>
</reference>
<proteinExistence type="predicted"/>
<protein>
    <submittedName>
        <fullName evidence="2">Uncharacterized protein</fullName>
    </submittedName>
</protein>
<keyword evidence="1" id="KW-0175">Coiled coil</keyword>
<dbReference type="AlphaFoldDB" id="A0A7R9UNG0"/>
<organism evidence="2">
    <name type="scientific">Diacronema lutheri</name>
    <name type="common">Unicellular marine alga</name>
    <name type="synonym">Monochrysis lutheri</name>
    <dbReference type="NCBI Taxonomy" id="2081491"/>
    <lineage>
        <taxon>Eukaryota</taxon>
        <taxon>Haptista</taxon>
        <taxon>Haptophyta</taxon>
        <taxon>Pavlovophyceae</taxon>
        <taxon>Pavlovales</taxon>
        <taxon>Pavlovaceae</taxon>
        <taxon>Diacronema</taxon>
    </lineage>
</organism>
<dbReference type="EMBL" id="HBEB01008173">
    <property type="protein sequence ID" value="CAD8270962.1"/>
    <property type="molecule type" value="Transcribed_RNA"/>
</dbReference>
<evidence type="ECO:0000313" key="2">
    <source>
        <dbReference type="EMBL" id="CAD8270962.1"/>
    </source>
</evidence>
<evidence type="ECO:0000256" key="1">
    <source>
        <dbReference type="ARBA" id="ARBA00023054"/>
    </source>
</evidence>
<dbReference type="GO" id="GO:0005737">
    <property type="term" value="C:cytoplasm"/>
    <property type="evidence" value="ECO:0007669"/>
    <property type="project" value="UniProtKB-ARBA"/>
</dbReference>
<name>A0A7R9UNG0_DIALT</name>
<gene>
    <name evidence="2" type="ORF">PLUT1463_LOCUS5276</name>
</gene>
<sequence>MEEAFDELTRQVGVHCAERGDVLRRVRVFYSGYAGAFGSLTRKRQADAGLANLDAQLEALGSSQRRLSARAAKAEAQLKAFDEAFAKMSGPHSARLLALAAAADGGIELGAEDVALGALSKRMAAATTHMRADTLRTILAELNSAQRASCVCALIGTMEQDEQVGTLQAVVGELLPAARFKAISALVAPLATTEQLDVIGGIAQTFSTPDLVALLGLPLARLPKERTLEVMEVLLQMSPNIAAVFARIYGRMTEKQQLRLLSLICAQIGTAELHLLKAELKLESAHILHTTEAELAHTHAALVNAHRAGLQGAAARPSGPSVECGGAAAPAVSAVAALSARTARPGVAQALPPAELQPH</sequence>